<keyword evidence="21" id="KW-1185">Reference proteome</keyword>
<feature type="transmembrane region" description="Helical" evidence="19">
    <location>
        <begin position="137"/>
        <end position="158"/>
    </location>
</feature>
<keyword evidence="4" id="KW-0716">Sensory transduction</keyword>
<comment type="subcellular location">
    <subcellularLocation>
        <location evidence="1">Cell projection</location>
        <location evidence="1">Cilium membrane</location>
        <topology evidence="1">Multi-pass membrane protein</topology>
    </subcellularLocation>
</comment>
<evidence type="ECO:0000256" key="14">
    <source>
        <dbReference type="ARBA" id="ARBA00061678"/>
    </source>
</evidence>
<reference evidence="20" key="2">
    <citation type="submission" date="2022-06" db="UniProtKB">
        <authorList>
            <consortium name="EnsemblMetazoa"/>
        </authorList>
    </citation>
    <scope>IDENTIFICATION</scope>
    <source>
        <strain evidence="20">DF5081</strain>
    </source>
</reference>
<feature type="transmembrane region" description="Helical" evidence="19">
    <location>
        <begin position="207"/>
        <end position="228"/>
    </location>
</feature>
<keyword evidence="12" id="KW-0966">Cell projection</keyword>
<dbReference type="PANTHER" id="PTHR22943">
    <property type="entry name" value="7-TRANSMEMBRANE DOMAIN RECEPTOR C.ELEGANS"/>
    <property type="match status" value="1"/>
</dbReference>
<dbReference type="GO" id="GO:0038022">
    <property type="term" value="F:G protein-coupled olfactory receptor activity"/>
    <property type="evidence" value="ECO:0007669"/>
    <property type="project" value="TreeGrafter"/>
</dbReference>
<dbReference type="GO" id="GO:0006935">
    <property type="term" value="P:chemotaxis"/>
    <property type="evidence" value="ECO:0007669"/>
    <property type="project" value="UniProtKB-KW"/>
</dbReference>
<dbReference type="Proteomes" id="UP000005237">
    <property type="component" value="Unassembled WGS sequence"/>
</dbReference>
<evidence type="ECO:0000313" key="20">
    <source>
        <dbReference type="EnsemblMetazoa" id="CJA16532.1"/>
    </source>
</evidence>
<evidence type="ECO:0000256" key="4">
    <source>
        <dbReference type="ARBA" id="ARBA00022606"/>
    </source>
</evidence>
<keyword evidence="5 19" id="KW-0812">Transmembrane</keyword>
<feature type="transmembrane region" description="Helical" evidence="19">
    <location>
        <begin position="94"/>
        <end position="117"/>
    </location>
</feature>
<evidence type="ECO:0000256" key="1">
    <source>
        <dbReference type="ARBA" id="ARBA00004272"/>
    </source>
</evidence>
<comment type="similarity">
    <text evidence="14">Belongs to the nematode receptor-like protein str family.</text>
</comment>
<name>A0A8R1DZX2_CAEJA</name>
<keyword evidence="11" id="KW-0325">Glycoprotein</keyword>
<accession>A0A8R1DZX2</accession>
<evidence type="ECO:0000256" key="7">
    <source>
        <dbReference type="ARBA" id="ARBA00022989"/>
    </source>
</evidence>
<keyword evidence="6" id="KW-0552">Olfaction</keyword>
<feature type="transmembrane region" description="Helical" evidence="19">
    <location>
        <begin position="261"/>
        <end position="283"/>
    </location>
</feature>
<dbReference type="InterPro" id="IPR019428">
    <property type="entry name" value="7TM_GPCR_serpentine_rcpt_Str"/>
</dbReference>
<evidence type="ECO:0000256" key="8">
    <source>
        <dbReference type="ARBA" id="ARBA00023069"/>
    </source>
</evidence>
<dbReference type="Pfam" id="PF10326">
    <property type="entry name" value="7TM_GPCR_Str"/>
    <property type="match status" value="1"/>
</dbReference>
<keyword evidence="10" id="KW-0675">Receptor</keyword>
<comment type="subunit">
    <text evidence="15">Interacts with odr-4.</text>
</comment>
<evidence type="ECO:0000256" key="12">
    <source>
        <dbReference type="ARBA" id="ARBA00023273"/>
    </source>
</evidence>
<keyword evidence="7 19" id="KW-1133">Transmembrane helix</keyword>
<evidence type="ECO:0000256" key="9">
    <source>
        <dbReference type="ARBA" id="ARBA00023136"/>
    </source>
</evidence>
<evidence type="ECO:0000256" key="5">
    <source>
        <dbReference type="ARBA" id="ARBA00022692"/>
    </source>
</evidence>
<keyword evidence="2" id="KW-1003">Cell membrane</keyword>
<dbReference type="FunFam" id="1.20.1070.10:FF:000128">
    <property type="entry name" value="Seven TM Receptor"/>
    <property type="match status" value="1"/>
</dbReference>
<dbReference type="OMA" id="PMFNIEV"/>
<evidence type="ECO:0000313" key="21">
    <source>
        <dbReference type="Proteomes" id="UP000005237"/>
    </source>
</evidence>
<evidence type="ECO:0000256" key="17">
    <source>
        <dbReference type="ARBA" id="ARBA00078653"/>
    </source>
</evidence>
<sequence length="336" mass="38661">MIILPEFWQVFLKTTQQASAIVSVVLNTLLTFLILFRSPKNLGSYKYLMIYITLFGISYSITDAVTEPNIFSFEICFIVFRNFKRSIFTREESLWLLCVLNGFFCALLAIFGVHFIYRYGALNTNFRRKYLTGAKQVCLFLLPLFYGSSWCVLCGYCFHYDTQSDNFVRYRLLEVYDVRVEEIAYTIVNFYEKSKENGDQLVANTTVFSAVACIWFMILSSFICSIYFGTKCYFQLAKSLSTTDWNSKATKSIQKQLFRSLVIQTFIPVILIYLPVVTLFALPMFNVDLGFAGSFVPVTIALYPAIEPLPTMFIVKSFRDAIFCGQKTQFETTISG</sequence>
<keyword evidence="8" id="KW-0969">Cilium</keyword>
<reference evidence="21" key="1">
    <citation type="submission" date="2010-08" db="EMBL/GenBank/DDBJ databases">
        <authorList>
            <consortium name="Caenorhabditis japonica Sequencing Consortium"/>
            <person name="Wilson R.K."/>
        </authorList>
    </citation>
    <scope>NUCLEOTIDE SEQUENCE [LARGE SCALE GENOMIC DNA]</scope>
    <source>
        <strain evidence="21">DF5081</strain>
    </source>
</reference>
<feature type="transmembrane region" description="Helical" evidence="19">
    <location>
        <begin position="18"/>
        <end position="36"/>
    </location>
</feature>
<evidence type="ECO:0000256" key="19">
    <source>
        <dbReference type="SAM" id="Phobius"/>
    </source>
</evidence>
<feature type="transmembrane region" description="Helical" evidence="19">
    <location>
        <begin position="48"/>
        <end position="65"/>
    </location>
</feature>
<protein>
    <recommendedName>
        <fullName evidence="16">Serpentine receptor class r-10</fullName>
    </recommendedName>
    <alternativeName>
        <fullName evidence="17">Odorant response abnormal protein 10</fullName>
    </alternativeName>
    <alternativeName>
        <fullName evidence="18">Olfactory receptor 10</fullName>
    </alternativeName>
</protein>
<dbReference type="GO" id="GO:0042048">
    <property type="term" value="P:olfactory behavior"/>
    <property type="evidence" value="ECO:0007669"/>
    <property type="project" value="TreeGrafter"/>
</dbReference>
<dbReference type="GO" id="GO:0060170">
    <property type="term" value="C:ciliary membrane"/>
    <property type="evidence" value="ECO:0007669"/>
    <property type="project" value="UniProtKB-SubCell"/>
</dbReference>
<dbReference type="PANTHER" id="PTHR22943:SF109">
    <property type="entry name" value="SEVEN TM RECEPTOR"/>
    <property type="match status" value="1"/>
</dbReference>
<comment type="function">
    <text evidence="13">An odorant receptor which affects chemotaxis to the volatile odorant diacetyl. Specifies AWA neuronal cell fate via the odr-7 pathway.</text>
</comment>
<evidence type="ECO:0000256" key="3">
    <source>
        <dbReference type="ARBA" id="ARBA00022500"/>
    </source>
</evidence>
<proteinExistence type="inferred from homology"/>
<feature type="transmembrane region" description="Helical" evidence="19">
    <location>
        <begin position="289"/>
        <end position="306"/>
    </location>
</feature>
<evidence type="ECO:0000256" key="10">
    <source>
        <dbReference type="ARBA" id="ARBA00023170"/>
    </source>
</evidence>
<dbReference type="SUPFAM" id="SSF81321">
    <property type="entry name" value="Family A G protein-coupled receptor-like"/>
    <property type="match status" value="1"/>
</dbReference>
<evidence type="ECO:0000256" key="11">
    <source>
        <dbReference type="ARBA" id="ARBA00023180"/>
    </source>
</evidence>
<evidence type="ECO:0000256" key="6">
    <source>
        <dbReference type="ARBA" id="ARBA00022725"/>
    </source>
</evidence>
<keyword evidence="9 19" id="KW-0472">Membrane</keyword>
<evidence type="ECO:0000256" key="13">
    <source>
        <dbReference type="ARBA" id="ARBA00054965"/>
    </source>
</evidence>
<dbReference type="EnsemblMetazoa" id="CJA16532.1">
    <property type="protein sequence ID" value="CJA16532.1"/>
    <property type="gene ID" value="WBGene00135736"/>
</dbReference>
<evidence type="ECO:0000256" key="18">
    <source>
        <dbReference type="ARBA" id="ARBA00082489"/>
    </source>
</evidence>
<evidence type="ECO:0000256" key="16">
    <source>
        <dbReference type="ARBA" id="ARBA00067967"/>
    </source>
</evidence>
<dbReference type="AlphaFoldDB" id="A0A8R1DZX2"/>
<keyword evidence="3" id="KW-0145">Chemotaxis</keyword>
<evidence type="ECO:0000256" key="2">
    <source>
        <dbReference type="ARBA" id="ARBA00022475"/>
    </source>
</evidence>
<organism evidence="20 21">
    <name type="scientific">Caenorhabditis japonica</name>
    <dbReference type="NCBI Taxonomy" id="281687"/>
    <lineage>
        <taxon>Eukaryota</taxon>
        <taxon>Metazoa</taxon>
        <taxon>Ecdysozoa</taxon>
        <taxon>Nematoda</taxon>
        <taxon>Chromadorea</taxon>
        <taxon>Rhabditida</taxon>
        <taxon>Rhabditina</taxon>
        <taxon>Rhabditomorpha</taxon>
        <taxon>Rhabditoidea</taxon>
        <taxon>Rhabditidae</taxon>
        <taxon>Peloderinae</taxon>
        <taxon>Caenorhabditis</taxon>
    </lineage>
</organism>
<evidence type="ECO:0000256" key="15">
    <source>
        <dbReference type="ARBA" id="ARBA00064300"/>
    </source>
</evidence>